<dbReference type="GO" id="GO:0005829">
    <property type="term" value="C:cytosol"/>
    <property type="evidence" value="ECO:0007669"/>
    <property type="project" value="TreeGrafter"/>
</dbReference>
<dbReference type="GO" id="GO:0005853">
    <property type="term" value="C:eukaryotic translation elongation factor 1 complex"/>
    <property type="evidence" value="ECO:0007669"/>
    <property type="project" value="InterPro"/>
</dbReference>
<dbReference type="STRING" id="379532.ENSPCOP00000023931"/>
<dbReference type="InterPro" id="IPR014038">
    <property type="entry name" value="EF1B_bsu/dsu_GNE"/>
</dbReference>
<dbReference type="InterPro" id="IPR001326">
    <property type="entry name" value="Transl_elong_EF1B_B/D_CS"/>
</dbReference>
<evidence type="ECO:0000256" key="5">
    <source>
        <dbReference type="RuleBase" id="RU003791"/>
    </source>
</evidence>
<dbReference type="SMART" id="SM00888">
    <property type="entry name" value="EF1_GNE"/>
    <property type="match status" value="1"/>
</dbReference>
<evidence type="ECO:0000256" key="1">
    <source>
        <dbReference type="ARBA" id="ARBA00007411"/>
    </source>
</evidence>
<organism evidence="8 9">
    <name type="scientific">Propithecus coquereli</name>
    <name type="common">Coquerel's sifaka</name>
    <name type="synonym">Propithecus verreauxi coquereli</name>
    <dbReference type="NCBI Taxonomy" id="379532"/>
    <lineage>
        <taxon>Eukaryota</taxon>
        <taxon>Metazoa</taxon>
        <taxon>Chordata</taxon>
        <taxon>Craniata</taxon>
        <taxon>Vertebrata</taxon>
        <taxon>Euteleostomi</taxon>
        <taxon>Mammalia</taxon>
        <taxon>Eutheria</taxon>
        <taxon>Euarchontoglires</taxon>
        <taxon>Primates</taxon>
        <taxon>Strepsirrhini</taxon>
        <taxon>Lemuriformes</taxon>
        <taxon>Indriidae</taxon>
        <taxon>Propithecus</taxon>
    </lineage>
</organism>
<keyword evidence="3 5" id="KW-0648">Protein biosynthesis</keyword>
<dbReference type="PANTHER" id="PTHR11595:SF26">
    <property type="entry name" value="ELONGATION FACTOR 1-DELTA"/>
    <property type="match status" value="1"/>
</dbReference>
<dbReference type="GO" id="GO:0003746">
    <property type="term" value="F:translation elongation factor activity"/>
    <property type="evidence" value="ECO:0007669"/>
    <property type="project" value="UniProtKB-KW"/>
</dbReference>
<dbReference type="SMART" id="SM01182">
    <property type="entry name" value="EF-1_beta_acid"/>
    <property type="match status" value="1"/>
</dbReference>
<evidence type="ECO:0000313" key="9">
    <source>
        <dbReference type="Proteomes" id="UP000233160"/>
    </source>
</evidence>
<name>A0A2K6GCH2_PROCO</name>
<accession>A0A2K6GCH2</accession>
<dbReference type="Pfam" id="PF00736">
    <property type="entry name" value="EF1_GNE"/>
    <property type="match status" value="1"/>
</dbReference>
<dbReference type="Gene3D" id="3.30.70.60">
    <property type="match status" value="1"/>
</dbReference>
<sequence length="225" mass="25796">VATNFLVHEKIWFEKFKKFYEQMNRPVFGPRDLQRPDGDHGELITQIANLEVENQGLRGMVLDLQQAVSKLEVQLSATAPQTQHLARVCQVEPPTKKEDNDINLFGSDNEKEDKEAAWLREERLHQYAEKKAKKPALVAKSSILLDVNPWDDERDMAQLEACVHSIQLDGLVWRGSKLVPVGYSIHKLQIQCVVEDKVETNLLEEEITKFEEHVQSVDIAAFNKI</sequence>
<protein>
    <recommendedName>
        <fullName evidence="4">Elongation factor 1-delta</fullName>
    </recommendedName>
</protein>
<dbReference type="FunFam" id="3.30.70.60:FF:000001">
    <property type="entry name" value="Elongation factor 1-beta 1 like"/>
    <property type="match status" value="1"/>
</dbReference>
<dbReference type="InterPro" id="IPR049720">
    <property type="entry name" value="EF1B_bsu/dsu"/>
</dbReference>
<evidence type="ECO:0000256" key="4">
    <source>
        <dbReference type="ARBA" id="ARBA00039378"/>
    </source>
</evidence>
<evidence type="ECO:0000259" key="7">
    <source>
        <dbReference type="SMART" id="SM01182"/>
    </source>
</evidence>
<dbReference type="Ensembl" id="ENSPCOT00000034611.1">
    <property type="protein sequence ID" value="ENSPCOP00000023931.1"/>
    <property type="gene ID" value="ENSPCOG00000024115.1"/>
</dbReference>
<dbReference type="InterPro" id="IPR014717">
    <property type="entry name" value="Transl_elong_EF1B/ribsomal_bS6"/>
</dbReference>
<feature type="domain" description="Elongation factor 1 beta central acidic region eukaryote" evidence="7">
    <location>
        <begin position="104"/>
        <end position="131"/>
    </location>
</feature>
<proteinExistence type="inferred from homology"/>
<evidence type="ECO:0000256" key="2">
    <source>
        <dbReference type="ARBA" id="ARBA00022768"/>
    </source>
</evidence>
<keyword evidence="9" id="KW-1185">Reference proteome</keyword>
<evidence type="ECO:0000256" key="3">
    <source>
        <dbReference type="ARBA" id="ARBA00022917"/>
    </source>
</evidence>
<keyword evidence="2 5" id="KW-0251">Elongation factor</keyword>
<feature type="domain" description="Translation elongation factor EF1B beta/delta subunit guanine nucleotide exchange" evidence="6">
    <location>
        <begin position="140"/>
        <end position="225"/>
    </location>
</feature>
<dbReference type="PROSITE" id="PS00825">
    <property type="entry name" value="EF1BD_2"/>
    <property type="match status" value="1"/>
</dbReference>
<reference evidence="8" key="1">
    <citation type="submission" date="2025-08" db="UniProtKB">
        <authorList>
            <consortium name="Ensembl"/>
        </authorList>
    </citation>
    <scope>IDENTIFICATION</scope>
</reference>
<dbReference type="GO" id="GO:0005085">
    <property type="term" value="F:guanyl-nucleotide exchange factor activity"/>
    <property type="evidence" value="ECO:0007669"/>
    <property type="project" value="TreeGrafter"/>
</dbReference>
<dbReference type="Pfam" id="PF10587">
    <property type="entry name" value="EF-1_beta_acid"/>
    <property type="match status" value="1"/>
</dbReference>
<evidence type="ECO:0000313" key="8">
    <source>
        <dbReference type="Ensembl" id="ENSPCOP00000023931.1"/>
    </source>
</evidence>
<dbReference type="SUPFAM" id="SSF54984">
    <property type="entry name" value="eEF-1beta-like"/>
    <property type="match status" value="1"/>
</dbReference>
<dbReference type="AlphaFoldDB" id="A0A2K6GCH2"/>
<dbReference type="InterPro" id="IPR018940">
    <property type="entry name" value="EF-1_beta_acid_region_euk"/>
</dbReference>
<comment type="similarity">
    <text evidence="1 5">Belongs to the EF-1-beta/EF-1-delta family.</text>
</comment>
<evidence type="ECO:0000259" key="6">
    <source>
        <dbReference type="SMART" id="SM00888"/>
    </source>
</evidence>
<dbReference type="Proteomes" id="UP000233160">
    <property type="component" value="Unassembled WGS sequence"/>
</dbReference>
<reference evidence="8" key="2">
    <citation type="submission" date="2025-09" db="UniProtKB">
        <authorList>
            <consortium name="Ensembl"/>
        </authorList>
    </citation>
    <scope>IDENTIFICATION</scope>
</reference>
<dbReference type="InterPro" id="IPR036219">
    <property type="entry name" value="eEF-1beta-like_sf"/>
</dbReference>
<dbReference type="PANTHER" id="PTHR11595">
    <property type="entry name" value="EF-HAND AND COILED-COIL DOMAIN-CONTAINING FAMILY MEMBER"/>
    <property type="match status" value="1"/>
</dbReference>
<dbReference type="CDD" id="cd00292">
    <property type="entry name" value="EF1B"/>
    <property type="match status" value="1"/>
</dbReference>
<dbReference type="GeneTree" id="ENSGT00950000183014"/>